<dbReference type="Pfam" id="PF26639">
    <property type="entry name" value="Het-6_barrel"/>
    <property type="match status" value="1"/>
</dbReference>
<dbReference type="HOGENOM" id="CLU_1959630_0_0_1"/>
<name>N4U6Q3_FUSC1</name>
<dbReference type="VEuPathDB" id="FungiDB:FOC1_g10007786"/>
<sequence>MSQQAISLEELTTSQIDYVDLLPLPVSASLTWNVAEKLSNAIKQIKEYVFVSERGRNLFKTQQGMLGLGHKSVQAGDTVTLLLGVHSPIVLRSRCEGGFTFVGDAYMDGIMQGGFLQMNPVKQEFVIY</sequence>
<dbReference type="EMBL" id="KB730145">
    <property type="protein sequence ID" value="ENH71548.1"/>
    <property type="molecule type" value="Genomic_DNA"/>
</dbReference>
<proteinExistence type="predicted"/>
<dbReference type="AlphaFoldDB" id="N4U6Q3"/>
<reference evidence="2" key="2">
    <citation type="journal article" date="2014" name="PLoS ONE">
        <title>Genome and Transcriptome Analysis of the Fungal Pathogen Fusarium oxysporum f. sp. cubense Causing Banana Vascular Wilt Disease.</title>
        <authorList>
            <person name="Guo L."/>
            <person name="Han L."/>
            <person name="Yang L."/>
            <person name="Zeng H."/>
            <person name="Fan D."/>
            <person name="Zhu Y."/>
            <person name="Feng Y."/>
            <person name="Wang G."/>
            <person name="Peng C."/>
            <person name="Jiang X."/>
            <person name="Zhou D."/>
            <person name="Ni P."/>
            <person name="Liang C."/>
            <person name="Liu L."/>
            <person name="Wang J."/>
            <person name="Mao C."/>
            <person name="Fang X."/>
            <person name="Peng M."/>
            <person name="Huang J."/>
        </authorList>
    </citation>
    <scope>NUCLEOTIDE SEQUENCE [LARGE SCALE GENOMIC DNA]</scope>
    <source>
        <strain evidence="2">race 1</strain>
    </source>
</reference>
<dbReference type="OrthoDB" id="2157530at2759"/>
<reference evidence="2" key="1">
    <citation type="submission" date="2012-09" db="EMBL/GenBank/DDBJ databases">
        <title>Genome sequencing and comparative transcriptomics of race 1 and race 4 of banana pathogen: Fusarium oxysporum f. sp. cubense.</title>
        <authorList>
            <person name="Fang X."/>
            <person name="Huang J."/>
        </authorList>
    </citation>
    <scope>NUCLEOTIDE SEQUENCE [LARGE SCALE GENOMIC DNA]</scope>
    <source>
        <strain evidence="2">race 1</strain>
    </source>
</reference>
<evidence type="ECO:0000313" key="1">
    <source>
        <dbReference type="EMBL" id="ENH71548.1"/>
    </source>
</evidence>
<dbReference type="STRING" id="1229664.N4U6Q3"/>
<protein>
    <submittedName>
        <fullName evidence="1">Uncharacterized protein</fullName>
    </submittedName>
</protein>
<evidence type="ECO:0000313" key="2">
    <source>
        <dbReference type="Proteomes" id="UP000016928"/>
    </source>
</evidence>
<gene>
    <name evidence="1" type="ORF">FOC1_g10007786</name>
</gene>
<accession>N4U6Q3</accession>
<dbReference type="Proteomes" id="UP000016928">
    <property type="component" value="Unassembled WGS sequence"/>
</dbReference>
<organism evidence="1 2">
    <name type="scientific">Fusarium oxysporum f. sp. cubense (strain race 1)</name>
    <name type="common">Panama disease fungus</name>
    <dbReference type="NCBI Taxonomy" id="1229664"/>
    <lineage>
        <taxon>Eukaryota</taxon>
        <taxon>Fungi</taxon>
        <taxon>Dikarya</taxon>
        <taxon>Ascomycota</taxon>
        <taxon>Pezizomycotina</taxon>
        <taxon>Sordariomycetes</taxon>
        <taxon>Hypocreomycetidae</taxon>
        <taxon>Hypocreales</taxon>
        <taxon>Nectriaceae</taxon>
        <taxon>Fusarium</taxon>
        <taxon>Fusarium oxysporum species complex</taxon>
    </lineage>
</organism>